<evidence type="ECO:0000256" key="9">
    <source>
        <dbReference type="ARBA" id="ARBA00022801"/>
    </source>
</evidence>
<comment type="catalytic activity">
    <reaction evidence="1">
        <text>Release of an N-terminal amino acid, Xaa-|-Yaa- from a peptide, amide or arylamide. Xaa is preferably Ala, but may be most amino acids including Pro (slow action). When a terminal hydrophobic residue is followed by a prolyl residue, the two may be released as an intact Xaa-Pro dipeptide.</text>
        <dbReference type="EC" id="3.4.11.2"/>
    </reaction>
</comment>
<keyword evidence="9" id="KW-0378">Hydrolase</keyword>
<evidence type="ECO:0000256" key="10">
    <source>
        <dbReference type="ARBA" id="ARBA00022833"/>
    </source>
</evidence>
<name>K2LB43_9GAMM</name>
<feature type="domain" description="Peptidase M1 alanyl aminopeptidase C-terminal" evidence="16">
    <location>
        <begin position="562"/>
        <end position="888"/>
    </location>
</feature>
<dbReference type="OrthoDB" id="100605at2"/>
<dbReference type="EC" id="3.4.11.2" evidence="4 13"/>
<keyword evidence="10" id="KW-0862">Zinc</keyword>
<dbReference type="Pfam" id="PF11940">
    <property type="entry name" value="DUF3458"/>
    <property type="match status" value="1"/>
</dbReference>
<evidence type="ECO:0000256" key="4">
    <source>
        <dbReference type="ARBA" id="ARBA00012564"/>
    </source>
</evidence>
<dbReference type="GO" id="GO:0008237">
    <property type="term" value="F:metallopeptidase activity"/>
    <property type="evidence" value="ECO:0007669"/>
    <property type="project" value="UniProtKB-UniRule"/>
</dbReference>
<evidence type="ECO:0000313" key="19">
    <source>
        <dbReference type="Proteomes" id="UP000014115"/>
    </source>
</evidence>
<dbReference type="InterPro" id="IPR042097">
    <property type="entry name" value="Aminopeptidase_N-like_N_sf"/>
</dbReference>
<keyword evidence="11" id="KW-0482">Metalloprotease</keyword>
<dbReference type="CDD" id="cd09600">
    <property type="entry name" value="M1_APN"/>
    <property type="match status" value="1"/>
</dbReference>
<dbReference type="RefSeq" id="WP_008487471.1">
    <property type="nucleotide sequence ID" value="NZ_AMRG01000002.1"/>
</dbReference>
<evidence type="ECO:0000313" key="18">
    <source>
        <dbReference type="EMBL" id="EKE87030.1"/>
    </source>
</evidence>
<dbReference type="GO" id="GO:0016285">
    <property type="term" value="F:alanyl aminopeptidase activity"/>
    <property type="evidence" value="ECO:0007669"/>
    <property type="project" value="UniProtKB-EC"/>
</dbReference>
<dbReference type="MEROPS" id="M01.005"/>
<dbReference type="PANTHER" id="PTHR46322">
    <property type="entry name" value="PUROMYCIN-SENSITIVE AMINOPEPTIDASE"/>
    <property type="match status" value="1"/>
</dbReference>
<gene>
    <name evidence="18" type="primary">pepN</name>
    <name evidence="18" type="ORF">A10D4_02272</name>
</gene>
<evidence type="ECO:0000259" key="14">
    <source>
        <dbReference type="Pfam" id="PF01433"/>
    </source>
</evidence>
<comment type="function">
    <text evidence="12">Aminopeptidase N is involved in the degradation of intracellular peptides generated by protein breakdown during normal growth as well as in response to nutrient starvation.</text>
</comment>
<evidence type="ECO:0000256" key="5">
    <source>
        <dbReference type="ARBA" id="ARBA00015611"/>
    </source>
</evidence>
<comment type="similarity">
    <text evidence="3">Belongs to the peptidase M1 family.</text>
</comment>
<comment type="cofactor">
    <cofactor evidence="2">
        <name>Zn(2+)</name>
        <dbReference type="ChEBI" id="CHEBI:29105"/>
    </cofactor>
</comment>
<dbReference type="NCBIfam" id="TIGR02414">
    <property type="entry name" value="pepN_proteo"/>
    <property type="match status" value="1"/>
</dbReference>
<dbReference type="GO" id="GO:0006508">
    <property type="term" value="P:proteolysis"/>
    <property type="evidence" value="ECO:0007669"/>
    <property type="project" value="UniProtKB-UniRule"/>
</dbReference>
<dbReference type="Pfam" id="PF17432">
    <property type="entry name" value="DUF3458_C"/>
    <property type="match status" value="1"/>
</dbReference>
<dbReference type="FunFam" id="2.60.40.1730:FF:000005">
    <property type="entry name" value="Aminopeptidase N"/>
    <property type="match status" value="1"/>
</dbReference>
<dbReference type="InterPro" id="IPR024601">
    <property type="entry name" value="Peptidase_M1_pepN_C"/>
</dbReference>
<evidence type="ECO:0000259" key="15">
    <source>
        <dbReference type="Pfam" id="PF11940"/>
    </source>
</evidence>
<evidence type="ECO:0000256" key="13">
    <source>
        <dbReference type="NCBIfam" id="TIGR02414"/>
    </source>
</evidence>
<dbReference type="InterPro" id="IPR035414">
    <property type="entry name" value="Peptidase_M1_pepN_Ig-like"/>
</dbReference>
<evidence type="ECO:0000256" key="3">
    <source>
        <dbReference type="ARBA" id="ARBA00010136"/>
    </source>
</evidence>
<organism evidence="18 19">
    <name type="scientific">Idiomarina xiamenensis 10-D-4</name>
    <dbReference type="NCBI Taxonomy" id="740709"/>
    <lineage>
        <taxon>Bacteria</taxon>
        <taxon>Pseudomonadati</taxon>
        <taxon>Pseudomonadota</taxon>
        <taxon>Gammaproteobacteria</taxon>
        <taxon>Alteromonadales</taxon>
        <taxon>Idiomarinaceae</taxon>
        <taxon>Idiomarina</taxon>
    </lineage>
</organism>
<dbReference type="Gene3D" id="1.25.50.10">
    <property type="entry name" value="Peptidase M1, alanyl aminopeptidase, C-terminal domain"/>
    <property type="match status" value="1"/>
</dbReference>
<evidence type="ECO:0000256" key="6">
    <source>
        <dbReference type="ARBA" id="ARBA00022438"/>
    </source>
</evidence>
<keyword evidence="6 18" id="KW-0031">Aminopeptidase</keyword>
<reference evidence="18 19" key="1">
    <citation type="journal article" date="2012" name="J. Bacteriol.">
        <title>Genome Sequence of Idiomarina xiamenensis Type Strain 10-D-4.</title>
        <authorList>
            <person name="Lai Q."/>
            <person name="Wang L."/>
            <person name="Wang W."/>
            <person name="Shao Z."/>
        </authorList>
    </citation>
    <scope>NUCLEOTIDE SEQUENCE [LARGE SCALE GENOMIC DNA]</scope>
    <source>
        <strain evidence="18 19">10-D-4</strain>
    </source>
</reference>
<evidence type="ECO:0000256" key="2">
    <source>
        <dbReference type="ARBA" id="ARBA00001947"/>
    </source>
</evidence>
<dbReference type="Pfam" id="PF01433">
    <property type="entry name" value="Peptidase_M1"/>
    <property type="match status" value="1"/>
</dbReference>
<feature type="domain" description="Peptidase M1 membrane alanine aminopeptidase" evidence="14">
    <location>
        <begin position="233"/>
        <end position="446"/>
    </location>
</feature>
<dbReference type="Gene3D" id="1.10.390.10">
    <property type="entry name" value="Neutral Protease Domain 2"/>
    <property type="match status" value="1"/>
</dbReference>
<evidence type="ECO:0000256" key="7">
    <source>
        <dbReference type="ARBA" id="ARBA00022670"/>
    </source>
</evidence>
<dbReference type="PANTHER" id="PTHR46322:SF1">
    <property type="entry name" value="PUROMYCIN-SENSITIVE AMINOPEPTIDASE"/>
    <property type="match status" value="1"/>
</dbReference>
<dbReference type="GO" id="GO:0008270">
    <property type="term" value="F:zinc ion binding"/>
    <property type="evidence" value="ECO:0007669"/>
    <property type="project" value="InterPro"/>
</dbReference>
<dbReference type="eggNOG" id="COG0308">
    <property type="taxonomic scope" value="Bacteria"/>
</dbReference>
<dbReference type="EMBL" id="AMRG01000002">
    <property type="protein sequence ID" value="EKE87030.1"/>
    <property type="molecule type" value="Genomic_DNA"/>
</dbReference>
<keyword evidence="7" id="KW-0645">Protease</keyword>
<dbReference type="FunFam" id="3.30.2010.30:FF:000002">
    <property type="entry name" value="Putative aminopeptidase N"/>
    <property type="match status" value="1"/>
</dbReference>
<comment type="caution">
    <text evidence="18">The sequence shown here is derived from an EMBL/GenBank/DDBJ whole genome shotgun (WGS) entry which is preliminary data.</text>
</comment>
<dbReference type="FunFam" id="1.10.390.10:FF:000002">
    <property type="entry name" value="Aminopeptidase N"/>
    <property type="match status" value="1"/>
</dbReference>
<evidence type="ECO:0000256" key="12">
    <source>
        <dbReference type="ARBA" id="ARBA00059739"/>
    </source>
</evidence>
<protein>
    <recommendedName>
        <fullName evidence="5 13">Aminopeptidase N</fullName>
        <ecNumber evidence="4 13">3.4.11.2</ecNumber>
    </recommendedName>
</protein>
<feature type="domain" description="Aminopeptidase N-like N-terminal" evidence="17">
    <location>
        <begin position="110"/>
        <end position="193"/>
    </location>
</feature>
<dbReference type="InterPro" id="IPR001930">
    <property type="entry name" value="Peptidase_M1"/>
</dbReference>
<evidence type="ECO:0000256" key="11">
    <source>
        <dbReference type="ARBA" id="ARBA00023049"/>
    </source>
</evidence>
<evidence type="ECO:0000256" key="8">
    <source>
        <dbReference type="ARBA" id="ARBA00022723"/>
    </source>
</evidence>
<proteinExistence type="inferred from homology"/>
<evidence type="ECO:0000256" key="1">
    <source>
        <dbReference type="ARBA" id="ARBA00000098"/>
    </source>
</evidence>
<accession>K2LB43</accession>
<dbReference type="InterPro" id="IPR038438">
    <property type="entry name" value="PepN_Ig-like_sf"/>
</dbReference>
<evidence type="ECO:0000259" key="16">
    <source>
        <dbReference type="Pfam" id="PF17432"/>
    </source>
</evidence>
<dbReference type="STRING" id="740709.A10D4_02272"/>
<dbReference type="PRINTS" id="PR00756">
    <property type="entry name" value="ALADIPTASE"/>
</dbReference>
<dbReference type="Gene3D" id="2.60.40.1840">
    <property type="match status" value="1"/>
</dbReference>
<dbReference type="Pfam" id="PF17900">
    <property type="entry name" value="Peptidase_M1_N"/>
    <property type="match status" value="1"/>
</dbReference>
<feature type="domain" description="Peptidase M1 alanyl aminopeptidase Ig-like fold" evidence="15">
    <location>
        <begin position="451"/>
        <end position="558"/>
    </location>
</feature>
<keyword evidence="8" id="KW-0479">Metal-binding</keyword>
<dbReference type="Gene3D" id="2.60.40.1730">
    <property type="entry name" value="tricorn interacting facor f3 domain"/>
    <property type="match status" value="1"/>
</dbReference>
<evidence type="ECO:0000259" key="17">
    <source>
        <dbReference type="Pfam" id="PF17900"/>
    </source>
</evidence>
<dbReference type="Proteomes" id="UP000014115">
    <property type="component" value="Unassembled WGS sequence"/>
</dbReference>
<dbReference type="InterPro" id="IPR037144">
    <property type="entry name" value="Peptidase_M1_pepN_C_sf"/>
</dbReference>
<dbReference type="InterPro" id="IPR012779">
    <property type="entry name" value="Peptidase_M1_pepN"/>
</dbReference>
<dbReference type="SUPFAM" id="SSF55486">
    <property type="entry name" value="Metalloproteases ('zincins'), catalytic domain"/>
    <property type="match status" value="1"/>
</dbReference>
<dbReference type="InterPro" id="IPR027268">
    <property type="entry name" value="Peptidase_M4/M1_CTD_sf"/>
</dbReference>
<sequence>MSTEQATQQPAAKYRKDYQAPAFRILTTTLDIDLHPQQTRVICELEIVREDYSQSALMLDGEQLTLVSLQVDGRPLSESDYQLSEQGLRIDGLPQRCRLRIENLIDPAQNKALEGLYLSAGCYCTQCEAEGFRRITYYLDRPDVLSEFTTTVRADQQQFPHLLSNGNCIDRQTLEQGRHAVTWHDPHPKPSYLFALVAGDFDLLEDSFHTQDGRDVALQLFVDKGNLDRAEHAMRSLKAAMRWDEQRFGLVYDLDIYMIVAVDFFNMGAMENKGLNVFNAKYVLVNPKTATDQNFLNVESVIGHEYFHNWTGNRITCRDWFQLSLKEGLTVFRDQEFSADMGSRAVHRINDINIMRTHQFNEDAGPMAHPIRPDKVIEMNNFYTVTVYNKGAEVIRMLHTLLGEQGFQAGMREYVSRHDGQAVTCEDFIAAMEAANAVDLQQFRRWYSQAGTPELTVSQQQQNGQLCLTVAQQTPATPQQQQKLPLHMPLLVRAYNRAGEVVELQPADEHDVSIRRSDSGAWLLSLTEAQQSFYFKVAEQPIVMAWLESFSAPVKLVQQADDADLRILMAAADDAFVRWDSAQQLYQRVIQRAVDAGNSEQPLLLTEQTVTALRQLLQADIDPALRAQALTVPTLEALLELYPEQRPVDALCHYQQALQRQIATALAADFQHCYQQLSATQGDYSVDAAAIAGRSLKQVCLHYLALSATAAEETGVVTQIQQQFANADNMTDQLAALQAAVSAQLSCAKPLLQAFDQQWRGDVLVMDKWFAVQATADLPDTVTQVQALMQHPDFSLDNPNRVYALLASFTHNVAQFHRADGAGYRLIAEVIAQLNSSNPQVASRLIGAFMQWRRFDDARQQLMREQLLRLRQLPNLARDLYEKIVSCLDE</sequence>
<dbReference type="InterPro" id="IPR014782">
    <property type="entry name" value="Peptidase_M1_dom"/>
</dbReference>
<dbReference type="Gene3D" id="3.30.2010.30">
    <property type="match status" value="1"/>
</dbReference>
<dbReference type="InterPro" id="IPR045357">
    <property type="entry name" value="Aminopeptidase_N-like_N"/>
</dbReference>
<keyword evidence="19" id="KW-1185">Reference proteome</keyword>
<dbReference type="AlphaFoldDB" id="K2LB43"/>
<dbReference type="PATRIC" id="fig|740709.3.peg.458"/>
<dbReference type="SUPFAM" id="SSF63737">
    <property type="entry name" value="Leukotriene A4 hydrolase N-terminal domain"/>
    <property type="match status" value="1"/>
</dbReference>